<dbReference type="GO" id="GO:0046872">
    <property type="term" value="F:metal ion binding"/>
    <property type="evidence" value="ECO:0007669"/>
    <property type="project" value="UniProtKB-KW"/>
</dbReference>
<comment type="cofactor">
    <cofactor evidence="1">
        <name>Fe(3+)</name>
        <dbReference type="ChEBI" id="CHEBI:29034"/>
    </cofactor>
</comment>
<feature type="binding site" evidence="7">
    <location>
        <position position="8"/>
    </location>
    <ligand>
        <name>Fe cation</name>
        <dbReference type="ChEBI" id="CHEBI:24875"/>
        <label>1</label>
    </ligand>
</feature>
<evidence type="ECO:0000256" key="2">
    <source>
        <dbReference type="ARBA" id="ARBA00022723"/>
    </source>
</evidence>
<feature type="binding site" evidence="7">
    <location>
        <position position="67"/>
    </location>
    <ligand>
        <name>Fe cation</name>
        <dbReference type="ChEBI" id="CHEBI:24875"/>
        <label>2</label>
    </ligand>
</feature>
<dbReference type="Proteomes" id="UP000198565">
    <property type="component" value="Unassembled WGS sequence"/>
</dbReference>
<name>A0A1I4Q756_9BACI</name>
<evidence type="ECO:0000256" key="6">
    <source>
        <dbReference type="PIRSR" id="PIRSR004789-50"/>
    </source>
</evidence>
<comment type="similarity">
    <text evidence="5">Belongs to the YmdB-like family.</text>
</comment>
<evidence type="ECO:0000313" key="8">
    <source>
        <dbReference type="EMBL" id="SFM35899.1"/>
    </source>
</evidence>
<gene>
    <name evidence="8" type="ORF">SAMN04487943_1152</name>
</gene>
<feature type="binding site" evidence="7">
    <location>
        <position position="40"/>
    </location>
    <ligand>
        <name>Fe cation</name>
        <dbReference type="ChEBI" id="CHEBI:24875"/>
        <label>1</label>
    </ligand>
</feature>
<feature type="binding site" evidence="7">
    <location>
        <position position="177"/>
    </location>
    <ligand>
        <name>Fe cation</name>
        <dbReference type="ChEBI" id="CHEBI:24875"/>
        <label>1</label>
    </ligand>
</feature>
<dbReference type="PANTHER" id="PTHR36303:SF1">
    <property type="entry name" value="2',3'-CYCLIC-NUCLEOTIDE 2'-PHOSPHODIESTERASE"/>
    <property type="match status" value="1"/>
</dbReference>
<dbReference type="NCBIfam" id="TIGR00282">
    <property type="entry name" value="TIGR00282 family metallophosphoesterase"/>
    <property type="match status" value="1"/>
</dbReference>
<evidence type="ECO:0000256" key="7">
    <source>
        <dbReference type="PIRSR" id="PIRSR004789-51"/>
    </source>
</evidence>
<evidence type="ECO:0000256" key="1">
    <source>
        <dbReference type="ARBA" id="ARBA00001965"/>
    </source>
</evidence>
<reference evidence="9" key="1">
    <citation type="submission" date="2016-10" db="EMBL/GenBank/DDBJ databases">
        <authorList>
            <person name="Varghese N."/>
            <person name="Submissions S."/>
        </authorList>
    </citation>
    <scope>NUCLEOTIDE SEQUENCE [LARGE SCALE GENOMIC DNA]</scope>
    <source>
        <strain evidence="9">CGMCC 1.4250</strain>
    </source>
</reference>
<dbReference type="STRING" id="334253.SAMN04487943_1152"/>
<sequence>MKILFIGDVVGSPGRDMVQTYLPKLKAKYQPHVTIINGENAAAGKGITEKIYKSLLEWGAQGLTMGNHTWDKQEIFNFIDDATYLVRPGNLPPDTPGNDIVYIKSNGQEIAVINLLGRTFMQPADDPFRKMDELINKAKKRTNIIFVDFHAEATSEKQAFGWFSDGKASVVVGTHTHVQTADNRILPNGTAYISDVGMTGPYDGILGMEREAVIKKFQTGLPVRFEVPKSGRSQLSGVLIDVDNTTGKAKKIDRIQINDDHPFFN</sequence>
<accession>A0A1I4Q756</accession>
<organism evidence="8 9">
    <name type="scientific">Gracilibacillus orientalis</name>
    <dbReference type="NCBI Taxonomy" id="334253"/>
    <lineage>
        <taxon>Bacteria</taxon>
        <taxon>Bacillati</taxon>
        <taxon>Bacillota</taxon>
        <taxon>Bacilli</taxon>
        <taxon>Bacillales</taxon>
        <taxon>Bacillaceae</taxon>
        <taxon>Gracilibacillus</taxon>
    </lineage>
</organism>
<dbReference type="AlphaFoldDB" id="A0A1I4Q756"/>
<dbReference type="CDD" id="cd07382">
    <property type="entry name" value="MPP_DR1281"/>
    <property type="match status" value="1"/>
</dbReference>
<feature type="binding site" evidence="7">
    <location>
        <position position="39"/>
    </location>
    <ligand>
        <name>Fe cation</name>
        <dbReference type="ChEBI" id="CHEBI:24875"/>
        <label>1</label>
    </ligand>
</feature>
<dbReference type="Pfam" id="PF13277">
    <property type="entry name" value="YmdB"/>
    <property type="match status" value="1"/>
</dbReference>
<evidence type="ECO:0000256" key="5">
    <source>
        <dbReference type="ARBA" id="ARBA00061401"/>
    </source>
</evidence>
<feature type="binding site" evidence="7">
    <location>
        <position position="175"/>
    </location>
    <ligand>
        <name>Fe cation</name>
        <dbReference type="ChEBI" id="CHEBI:24875"/>
        <label>2</label>
    </ligand>
</feature>
<dbReference type="SUPFAM" id="SSF56300">
    <property type="entry name" value="Metallo-dependent phosphatases"/>
    <property type="match status" value="1"/>
</dbReference>
<dbReference type="GO" id="GO:0004113">
    <property type="term" value="F:2',3'-cyclic-nucleotide 3'-phosphodiesterase activity"/>
    <property type="evidence" value="ECO:0007669"/>
    <property type="project" value="TreeGrafter"/>
</dbReference>
<protein>
    <recommendedName>
        <fullName evidence="10">TIGR00282 family metallophosphoesterase</fullName>
    </recommendedName>
</protein>
<dbReference type="PANTHER" id="PTHR36303">
    <property type="entry name" value="2',3'-CYCLIC-NUCLEOTIDE 2'-PHOSPHODIESTERASE"/>
    <property type="match status" value="1"/>
</dbReference>
<evidence type="ECO:0000313" key="9">
    <source>
        <dbReference type="Proteomes" id="UP000198565"/>
    </source>
</evidence>
<feature type="binding site" evidence="7">
    <location>
        <position position="39"/>
    </location>
    <ligand>
        <name>Fe cation</name>
        <dbReference type="ChEBI" id="CHEBI:24875"/>
        <label>2</label>
    </ligand>
</feature>
<dbReference type="InterPro" id="IPR029052">
    <property type="entry name" value="Metallo-depent_PP-like"/>
</dbReference>
<feature type="active site" description="Proton donor" evidence="6">
    <location>
        <position position="68"/>
    </location>
</feature>
<evidence type="ECO:0008006" key="10">
    <source>
        <dbReference type="Google" id="ProtNLM"/>
    </source>
</evidence>
<dbReference type="InterPro" id="IPR005235">
    <property type="entry name" value="YmdB-like"/>
</dbReference>
<dbReference type="EMBL" id="FOTR01000015">
    <property type="protein sequence ID" value="SFM35899.1"/>
    <property type="molecule type" value="Genomic_DNA"/>
</dbReference>
<evidence type="ECO:0000256" key="4">
    <source>
        <dbReference type="ARBA" id="ARBA00023004"/>
    </source>
</evidence>
<dbReference type="PIRSF" id="PIRSF004789">
    <property type="entry name" value="DR1281"/>
    <property type="match status" value="1"/>
</dbReference>
<keyword evidence="9" id="KW-1185">Reference proteome</keyword>
<proteinExistence type="inferred from homology"/>
<dbReference type="Gene3D" id="3.60.21.10">
    <property type="match status" value="1"/>
</dbReference>
<keyword evidence="4" id="KW-0408">Iron</keyword>
<feature type="binding site" evidence="7">
    <location>
        <position position="150"/>
    </location>
    <ligand>
        <name>Fe cation</name>
        <dbReference type="ChEBI" id="CHEBI:24875"/>
        <label>2</label>
    </ligand>
</feature>
<dbReference type="RefSeq" id="WP_091485625.1">
    <property type="nucleotide sequence ID" value="NZ_FOTR01000015.1"/>
</dbReference>
<dbReference type="OrthoDB" id="9801109at2"/>
<keyword evidence="2 7" id="KW-0479">Metal-binding</keyword>
<evidence type="ECO:0000256" key="3">
    <source>
        <dbReference type="ARBA" id="ARBA00022801"/>
    </source>
</evidence>
<keyword evidence="3" id="KW-0378">Hydrolase</keyword>
<dbReference type="FunFam" id="3.60.21.10:FF:000016">
    <property type="entry name" value="Putative metallophosphoesterase"/>
    <property type="match status" value="1"/>
</dbReference>